<feature type="transmembrane region" description="Helical" evidence="9">
    <location>
        <begin position="36"/>
        <end position="55"/>
    </location>
</feature>
<dbReference type="EMBL" id="QUNO01000002">
    <property type="protein sequence ID" value="REH53924.1"/>
    <property type="molecule type" value="Genomic_DNA"/>
</dbReference>
<evidence type="ECO:0000259" key="10">
    <source>
        <dbReference type="Pfam" id="PF07730"/>
    </source>
</evidence>
<keyword evidence="8" id="KW-0902">Two-component regulatory system</keyword>
<organism evidence="11 12">
    <name type="scientific">Kutzneria buriramensis</name>
    <dbReference type="NCBI Taxonomy" id="1045776"/>
    <lineage>
        <taxon>Bacteria</taxon>
        <taxon>Bacillati</taxon>
        <taxon>Actinomycetota</taxon>
        <taxon>Actinomycetes</taxon>
        <taxon>Pseudonocardiales</taxon>
        <taxon>Pseudonocardiaceae</taxon>
        <taxon>Kutzneria</taxon>
    </lineage>
</organism>
<dbReference type="EC" id="2.7.13.3" evidence="2"/>
<evidence type="ECO:0000256" key="4">
    <source>
        <dbReference type="ARBA" id="ARBA00022679"/>
    </source>
</evidence>
<dbReference type="Pfam" id="PF07730">
    <property type="entry name" value="HisKA_3"/>
    <property type="match status" value="1"/>
</dbReference>
<comment type="catalytic activity">
    <reaction evidence="1">
        <text>ATP + protein L-histidine = ADP + protein N-phospho-L-histidine.</text>
        <dbReference type="EC" id="2.7.13.3"/>
    </reaction>
</comment>
<feature type="transmembrane region" description="Helical" evidence="9">
    <location>
        <begin position="62"/>
        <end position="84"/>
    </location>
</feature>
<dbReference type="GO" id="GO:0016020">
    <property type="term" value="C:membrane"/>
    <property type="evidence" value="ECO:0007669"/>
    <property type="project" value="InterPro"/>
</dbReference>
<dbReference type="Gene3D" id="3.30.565.10">
    <property type="entry name" value="Histidine kinase-like ATPase, C-terminal domain"/>
    <property type="match status" value="1"/>
</dbReference>
<dbReference type="CDD" id="cd16917">
    <property type="entry name" value="HATPase_UhpB-NarQ-NarX-like"/>
    <property type="match status" value="1"/>
</dbReference>
<evidence type="ECO:0000313" key="12">
    <source>
        <dbReference type="Proteomes" id="UP000256269"/>
    </source>
</evidence>
<dbReference type="GO" id="GO:0000155">
    <property type="term" value="F:phosphorelay sensor kinase activity"/>
    <property type="evidence" value="ECO:0007669"/>
    <property type="project" value="InterPro"/>
</dbReference>
<dbReference type="InterPro" id="IPR036890">
    <property type="entry name" value="HATPase_C_sf"/>
</dbReference>
<protein>
    <recommendedName>
        <fullName evidence="2">histidine kinase</fullName>
        <ecNumber evidence="2">2.7.13.3</ecNumber>
    </recommendedName>
</protein>
<keyword evidence="4" id="KW-0808">Transferase</keyword>
<evidence type="ECO:0000256" key="5">
    <source>
        <dbReference type="ARBA" id="ARBA00022741"/>
    </source>
</evidence>
<keyword evidence="5" id="KW-0547">Nucleotide-binding</keyword>
<sequence length="380" mass="40649">MRVTVRGVLVRQSLLVSILCVIVDVCLALYEGCTLSTASQIVALVAIIGVDLWLAGPARLSGLVSVAHGLVRILSVVTISPYAAGNTAGLMIAGYRAGAWLRGWSAWLTMIATTICLGLARVLVFGVVNWQLLAIQMVEFGLLPWLVGRYTTTRRAYLTELEQRAEQERRDAHEAVAKAVAEERGAIARDLHDVIAHHVSAINVHAGAARLIIGGENAKVGASVTAVESAARSAMVELRHLLDLLHGNRADGVRQPGLDNIDELFDGVRAAGLQAELTTTGRARELPESLDIALYRIAQEMLTNALRHGDGTDVTVTLDYGDTSLVLSASNPMRPDARLADGPHRGLTGIANRATLFRGLASSGPEPDGRTWRTSVVFPL</sequence>
<dbReference type="PANTHER" id="PTHR24421:SF10">
    <property type="entry name" value="NITRATE_NITRITE SENSOR PROTEIN NARQ"/>
    <property type="match status" value="1"/>
</dbReference>
<feature type="domain" description="Signal transduction histidine kinase subgroup 3 dimerisation and phosphoacceptor" evidence="10">
    <location>
        <begin position="183"/>
        <end position="246"/>
    </location>
</feature>
<keyword evidence="9" id="KW-0472">Membrane</keyword>
<evidence type="ECO:0000256" key="1">
    <source>
        <dbReference type="ARBA" id="ARBA00000085"/>
    </source>
</evidence>
<feature type="transmembrane region" description="Helical" evidence="9">
    <location>
        <begin position="104"/>
        <end position="128"/>
    </location>
</feature>
<gene>
    <name evidence="11" type="ORF">BCF44_102145</name>
</gene>
<keyword evidence="9" id="KW-1133">Transmembrane helix</keyword>
<feature type="transmembrane region" description="Helical" evidence="9">
    <location>
        <begin position="12"/>
        <end position="30"/>
    </location>
</feature>
<evidence type="ECO:0000256" key="8">
    <source>
        <dbReference type="ARBA" id="ARBA00023012"/>
    </source>
</evidence>
<keyword evidence="7" id="KW-0067">ATP-binding</keyword>
<comment type="caution">
    <text evidence="11">The sequence shown here is derived from an EMBL/GenBank/DDBJ whole genome shotgun (WGS) entry which is preliminary data.</text>
</comment>
<evidence type="ECO:0000256" key="3">
    <source>
        <dbReference type="ARBA" id="ARBA00022553"/>
    </source>
</evidence>
<dbReference type="InterPro" id="IPR050482">
    <property type="entry name" value="Sensor_HK_TwoCompSys"/>
</dbReference>
<dbReference type="RefSeq" id="WP_246014860.1">
    <property type="nucleotide sequence ID" value="NZ_CP144375.1"/>
</dbReference>
<dbReference type="AlphaFoldDB" id="A0A3E0I590"/>
<keyword evidence="12" id="KW-1185">Reference proteome</keyword>
<evidence type="ECO:0000256" key="2">
    <source>
        <dbReference type="ARBA" id="ARBA00012438"/>
    </source>
</evidence>
<reference evidence="11 12" key="1">
    <citation type="submission" date="2018-08" db="EMBL/GenBank/DDBJ databases">
        <title>Genomic Encyclopedia of Archaeal and Bacterial Type Strains, Phase II (KMG-II): from individual species to whole genera.</title>
        <authorList>
            <person name="Goeker M."/>
        </authorList>
    </citation>
    <scope>NUCLEOTIDE SEQUENCE [LARGE SCALE GENOMIC DNA]</scope>
    <source>
        <strain evidence="11 12">DSM 45791</strain>
    </source>
</reference>
<name>A0A3E0I590_9PSEU</name>
<keyword evidence="6 11" id="KW-0418">Kinase</keyword>
<dbReference type="Gene3D" id="1.20.5.1930">
    <property type="match status" value="1"/>
</dbReference>
<dbReference type="PANTHER" id="PTHR24421">
    <property type="entry name" value="NITRATE/NITRITE SENSOR PROTEIN NARX-RELATED"/>
    <property type="match status" value="1"/>
</dbReference>
<dbReference type="GO" id="GO:0005524">
    <property type="term" value="F:ATP binding"/>
    <property type="evidence" value="ECO:0007669"/>
    <property type="project" value="UniProtKB-KW"/>
</dbReference>
<proteinExistence type="predicted"/>
<keyword evidence="3" id="KW-0597">Phosphoprotein</keyword>
<dbReference type="Proteomes" id="UP000256269">
    <property type="component" value="Unassembled WGS sequence"/>
</dbReference>
<accession>A0A3E0I590</accession>
<dbReference type="InterPro" id="IPR011712">
    <property type="entry name" value="Sig_transdc_His_kin_sub3_dim/P"/>
</dbReference>
<evidence type="ECO:0000313" key="11">
    <source>
        <dbReference type="EMBL" id="REH53924.1"/>
    </source>
</evidence>
<keyword evidence="9" id="KW-0812">Transmembrane</keyword>
<dbReference type="GO" id="GO:0046983">
    <property type="term" value="F:protein dimerization activity"/>
    <property type="evidence" value="ECO:0007669"/>
    <property type="project" value="InterPro"/>
</dbReference>
<evidence type="ECO:0000256" key="7">
    <source>
        <dbReference type="ARBA" id="ARBA00022840"/>
    </source>
</evidence>
<evidence type="ECO:0000256" key="6">
    <source>
        <dbReference type="ARBA" id="ARBA00022777"/>
    </source>
</evidence>
<evidence type="ECO:0000256" key="9">
    <source>
        <dbReference type="SAM" id="Phobius"/>
    </source>
</evidence>